<dbReference type="InterPro" id="IPR016181">
    <property type="entry name" value="Acyl_CoA_acyltransferase"/>
</dbReference>
<evidence type="ECO:0000256" key="1">
    <source>
        <dbReference type="ARBA" id="ARBA00022679"/>
    </source>
</evidence>
<feature type="domain" description="N-acetyltransferase" evidence="3">
    <location>
        <begin position="5"/>
        <end position="163"/>
    </location>
</feature>
<dbReference type="GO" id="GO:0016747">
    <property type="term" value="F:acyltransferase activity, transferring groups other than amino-acyl groups"/>
    <property type="evidence" value="ECO:0007669"/>
    <property type="project" value="InterPro"/>
</dbReference>
<dbReference type="RefSeq" id="WP_184037447.1">
    <property type="nucleotide sequence ID" value="NZ_JACHHY010000008.1"/>
</dbReference>
<dbReference type="AlphaFoldDB" id="A0A840MMH9"/>
<comment type="caution">
    <text evidence="4">The sequence shown here is derived from an EMBL/GenBank/DDBJ whole genome shotgun (WGS) entry which is preliminary data.</text>
</comment>
<accession>A0A840MMH9</accession>
<dbReference type="Proteomes" id="UP000575898">
    <property type="component" value="Unassembled WGS sequence"/>
</dbReference>
<dbReference type="EC" id="2.3.1.-" evidence="4"/>
<dbReference type="CDD" id="cd04301">
    <property type="entry name" value="NAT_SF"/>
    <property type="match status" value="1"/>
</dbReference>
<dbReference type="Gene3D" id="3.40.630.30">
    <property type="match status" value="1"/>
</dbReference>
<reference evidence="4 5" key="1">
    <citation type="submission" date="2020-08" db="EMBL/GenBank/DDBJ databases">
        <title>Genomic Encyclopedia of Type Strains, Phase IV (KMG-IV): sequencing the most valuable type-strain genomes for metagenomic binning, comparative biology and taxonomic classification.</title>
        <authorList>
            <person name="Goeker M."/>
        </authorList>
    </citation>
    <scope>NUCLEOTIDE SEQUENCE [LARGE SCALE GENOMIC DNA]</scope>
    <source>
        <strain evidence="4 5">DSM 27165</strain>
    </source>
</reference>
<dbReference type="InterPro" id="IPR050832">
    <property type="entry name" value="Bact_Acetyltransf"/>
</dbReference>
<dbReference type="PROSITE" id="PS51186">
    <property type="entry name" value="GNAT"/>
    <property type="match status" value="1"/>
</dbReference>
<gene>
    <name evidence="4" type="ORF">HNQ59_001617</name>
</gene>
<dbReference type="PANTHER" id="PTHR43877">
    <property type="entry name" value="AMINOALKYLPHOSPHONATE N-ACETYLTRANSFERASE-RELATED-RELATED"/>
    <property type="match status" value="1"/>
</dbReference>
<dbReference type="Pfam" id="PF00583">
    <property type="entry name" value="Acetyltransf_1"/>
    <property type="match status" value="1"/>
</dbReference>
<evidence type="ECO:0000313" key="5">
    <source>
        <dbReference type="Proteomes" id="UP000575898"/>
    </source>
</evidence>
<evidence type="ECO:0000256" key="2">
    <source>
        <dbReference type="ARBA" id="ARBA00023315"/>
    </source>
</evidence>
<dbReference type="InterPro" id="IPR000182">
    <property type="entry name" value="GNAT_dom"/>
</dbReference>
<keyword evidence="1 4" id="KW-0808">Transferase</keyword>
<dbReference type="SUPFAM" id="SSF55729">
    <property type="entry name" value="Acyl-CoA N-acyltransferases (Nat)"/>
    <property type="match status" value="1"/>
</dbReference>
<evidence type="ECO:0000259" key="3">
    <source>
        <dbReference type="PROSITE" id="PS51186"/>
    </source>
</evidence>
<evidence type="ECO:0000313" key="4">
    <source>
        <dbReference type="EMBL" id="MBB5018329.1"/>
    </source>
</evidence>
<organism evidence="4 5">
    <name type="scientific">Chitinivorax tropicus</name>
    <dbReference type="NCBI Taxonomy" id="714531"/>
    <lineage>
        <taxon>Bacteria</taxon>
        <taxon>Pseudomonadati</taxon>
        <taxon>Pseudomonadota</taxon>
        <taxon>Betaproteobacteria</taxon>
        <taxon>Chitinivorax</taxon>
    </lineage>
</organism>
<keyword evidence="2 4" id="KW-0012">Acyltransferase</keyword>
<dbReference type="PANTHER" id="PTHR43877:SF1">
    <property type="entry name" value="ACETYLTRANSFERASE"/>
    <property type="match status" value="1"/>
</dbReference>
<name>A0A840MMH9_9PROT</name>
<dbReference type="EMBL" id="JACHHY010000008">
    <property type="protein sequence ID" value="MBB5018329.1"/>
    <property type="molecule type" value="Genomic_DNA"/>
</dbReference>
<proteinExistence type="predicted"/>
<keyword evidence="5" id="KW-1185">Reference proteome</keyword>
<protein>
    <submittedName>
        <fullName evidence="4">Putative acetyltransferase</fullName>
        <ecNumber evidence="4">2.3.1.-</ecNumber>
    </submittedName>
</protein>
<sequence length="163" mass="18661">MLELLHIRRAEIQDAKALTALFEQPAVHRHMLQQPYPIATVWQDFLQPSLLRHVLVAECDSQVVGEIMLDGYTNPARKHVASIAMAVHTDFQGQGVGSRLMTSALDLADNWLNLQRLELQVFCRNEPAIALYKKHGFEIEGTLRRHAFRAGQFLDAYWMARVR</sequence>